<evidence type="ECO:0000313" key="1">
    <source>
        <dbReference type="EMBL" id="GAA2346627.1"/>
    </source>
</evidence>
<reference evidence="2" key="1">
    <citation type="journal article" date="2019" name="Int. J. Syst. Evol. Microbiol.">
        <title>The Global Catalogue of Microorganisms (GCM) 10K type strain sequencing project: providing services to taxonomists for standard genome sequencing and annotation.</title>
        <authorList>
            <consortium name="The Broad Institute Genomics Platform"/>
            <consortium name="The Broad Institute Genome Sequencing Center for Infectious Disease"/>
            <person name="Wu L."/>
            <person name="Ma J."/>
        </authorList>
    </citation>
    <scope>NUCLEOTIDE SEQUENCE [LARGE SCALE GENOMIC DNA]</scope>
    <source>
        <strain evidence="2">JCM 3272</strain>
    </source>
</reference>
<evidence type="ECO:0008006" key="3">
    <source>
        <dbReference type="Google" id="ProtNLM"/>
    </source>
</evidence>
<comment type="caution">
    <text evidence="1">The sequence shown here is derived from an EMBL/GenBank/DDBJ whole genome shotgun (WGS) entry which is preliminary data.</text>
</comment>
<proteinExistence type="predicted"/>
<keyword evidence="2" id="KW-1185">Reference proteome</keyword>
<dbReference type="EMBL" id="BAAARV010000025">
    <property type="protein sequence ID" value="GAA2346627.1"/>
    <property type="molecule type" value="Genomic_DNA"/>
</dbReference>
<name>A0ABP5T741_9ACTN</name>
<protein>
    <recommendedName>
        <fullName evidence="3">EF-hand domain-containing protein</fullName>
    </recommendedName>
</protein>
<organism evidence="1 2">
    <name type="scientific">Dactylosporangium salmoneum</name>
    <dbReference type="NCBI Taxonomy" id="53361"/>
    <lineage>
        <taxon>Bacteria</taxon>
        <taxon>Bacillati</taxon>
        <taxon>Actinomycetota</taxon>
        <taxon>Actinomycetes</taxon>
        <taxon>Micromonosporales</taxon>
        <taxon>Micromonosporaceae</taxon>
        <taxon>Dactylosporangium</taxon>
    </lineage>
</organism>
<gene>
    <name evidence="1" type="ORF">GCM10010170_033540</name>
</gene>
<evidence type="ECO:0000313" key="2">
    <source>
        <dbReference type="Proteomes" id="UP001501444"/>
    </source>
</evidence>
<sequence>MRQEDGESTADVIDHFRDIAVRYQIERDRARTDAAREIDAALALIPAELRTVDLVKVAEEQSRHWARLQGERDALENFRLACVSLIFDIDKAGQISADDIRKALHRFLDRHNHPEAKMPAVVPDAPIYDHEQLCLDFDAPQKVAA</sequence>
<dbReference type="Proteomes" id="UP001501444">
    <property type="component" value="Unassembled WGS sequence"/>
</dbReference>
<accession>A0ABP5T741</accession>